<accession>A0A6M3L604</accession>
<gene>
    <name evidence="1" type="ORF">MM415B02451_0014</name>
</gene>
<organism evidence="1">
    <name type="scientific">viral metagenome</name>
    <dbReference type="NCBI Taxonomy" id="1070528"/>
    <lineage>
        <taxon>unclassified sequences</taxon>
        <taxon>metagenomes</taxon>
        <taxon>organismal metagenomes</taxon>
    </lineage>
</organism>
<name>A0A6M3L604_9ZZZZ</name>
<evidence type="ECO:0000313" key="1">
    <source>
        <dbReference type="EMBL" id="QJA90100.1"/>
    </source>
</evidence>
<dbReference type="SUPFAM" id="SSF144020">
    <property type="entry name" value="FdhE-like"/>
    <property type="match status" value="1"/>
</dbReference>
<dbReference type="EMBL" id="MT142890">
    <property type="protein sequence ID" value="QJA90100.1"/>
    <property type="molecule type" value="Genomic_DNA"/>
</dbReference>
<sequence>MAKKYFLYTYCVYCNGTGKVDVVVGYEGNPPEPVIETQVCGNCNGKKKFKTGEMIESKIEAEVIDE</sequence>
<dbReference type="InterPro" id="IPR024064">
    <property type="entry name" value="FdhE-like_sf"/>
</dbReference>
<protein>
    <submittedName>
        <fullName evidence="1">Putative chaperone</fullName>
    </submittedName>
</protein>
<dbReference type="AlphaFoldDB" id="A0A6M3L604"/>
<reference evidence="1" key="1">
    <citation type="submission" date="2020-03" db="EMBL/GenBank/DDBJ databases">
        <title>The deep terrestrial virosphere.</title>
        <authorList>
            <person name="Holmfeldt K."/>
            <person name="Nilsson E."/>
            <person name="Simone D."/>
            <person name="Lopez-Fernandez M."/>
            <person name="Wu X."/>
            <person name="de Brujin I."/>
            <person name="Lundin D."/>
            <person name="Andersson A."/>
            <person name="Bertilsson S."/>
            <person name="Dopson M."/>
        </authorList>
    </citation>
    <scope>NUCLEOTIDE SEQUENCE</scope>
    <source>
        <strain evidence="1">MM415B02451</strain>
    </source>
</reference>
<proteinExistence type="predicted"/>